<keyword evidence="2" id="KW-0418">Kinase</keyword>
<dbReference type="AlphaFoldDB" id="A0A0F7KFI7"/>
<reference evidence="3" key="1">
    <citation type="submission" date="2015-05" db="EMBL/GenBank/DDBJ databases">
        <title>Draft genome of Nitrosomonas communis strain Nm2.</title>
        <authorList>
            <person name="Kozlowski J.A."/>
            <person name="Kits K.D."/>
            <person name="Stein L.Y."/>
        </authorList>
    </citation>
    <scope>NUCLEOTIDE SEQUENCE [LARGE SCALE GENOMIC DNA]</scope>
    <source>
        <strain evidence="3">Nm2</strain>
    </source>
</reference>
<dbReference type="EMBL" id="VNHT01000072">
    <property type="protein sequence ID" value="TYP78470.1"/>
    <property type="molecule type" value="Genomic_DNA"/>
</dbReference>
<name>A0A0F7KFI7_9PROT</name>
<dbReference type="Proteomes" id="UP000324176">
    <property type="component" value="Unassembled WGS sequence"/>
</dbReference>
<dbReference type="EMBL" id="CP011451">
    <property type="protein sequence ID" value="AKH37552.1"/>
    <property type="molecule type" value="Genomic_DNA"/>
</dbReference>
<dbReference type="PATRIC" id="fig|44574.3.peg.1569"/>
<dbReference type="KEGG" id="nco:AAW31_06550"/>
<evidence type="ECO:0000313" key="1">
    <source>
        <dbReference type="EMBL" id="AKH37552.1"/>
    </source>
</evidence>
<evidence type="ECO:0000313" key="3">
    <source>
        <dbReference type="Proteomes" id="UP000034156"/>
    </source>
</evidence>
<evidence type="ECO:0000313" key="4">
    <source>
        <dbReference type="Proteomes" id="UP000324176"/>
    </source>
</evidence>
<reference evidence="1 3" key="2">
    <citation type="journal article" date="2016" name="Genome Announc.">
        <title>Genome Sequence of Nitrosomonas communis Strain Nm2, a Mesophilic Ammonia-Oxidizing Bacterium Isolated from Mediterranean Soil.</title>
        <authorList>
            <person name="Kozlowski J.A."/>
            <person name="Kits K.D."/>
            <person name="Stein L.Y."/>
        </authorList>
    </citation>
    <scope>NUCLEOTIDE SEQUENCE [LARGE SCALE GENOMIC DNA]</scope>
    <source>
        <strain evidence="1 3">Nm2</strain>
    </source>
</reference>
<accession>A0A0F7KFI7</accession>
<keyword evidence="2" id="KW-0808">Transferase</keyword>
<reference evidence="2 4" key="3">
    <citation type="submission" date="2019-07" db="EMBL/GenBank/DDBJ databases">
        <title>Active sludge and wastewater microbial communities from Klosterneuburg, Austria.</title>
        <authorList>
            <person name="Wagner M."/>
        </authorList>
    </citation>
    <scope>NUCLEOTIDE SEQUENCE [LARGE SCALE GENOMIC DNA]</scope>
    <source>
        <strain evidence="2 4">Nm2</strain>
    </source>
</reference>
<proteinExistence type="predicted"/>
<sequence>MLIEPPTIIPWLSDEERSANIILLDFDVDVEDLGTLRVELNVVFNPKSVRRGSVNRVDYYIGCTGAEIIFEATQGTILQHTQEATLDVNYTNSTSTDRKVALNLAPAIKEKNDGAQINVALGTINRKKGKKQSTNATFQFSERYLATIKSGNNIRWVISLPRGEKVIRDFLIGNLYLFASCDWQGVKKAGRVTIRPSDVVFFDSNRKPLESRRTLMMKFVLWYRNDRIKNWDGFTICFEEAKSGN</sequence>
<protein>
    <submittedName>
        <fullName evidence="2">NAD+ kinase</fullName>
    </submittedName>
</protein>
<keyword evidence="3" id="KW-1185">Reference proteome</keyword>
<dbReference type="Proteomes" id="UP000034156">
    <property type="component" value="Chromosome"/>
</dbReference>
<gene>
    <name evidence="1" type="ORF">AAW31_06550</name>
    <name evidence="2" type="ORF">BCL69_10722</name>
</gene>
<organism evidence="1 3">
    <name type="scientific">Nitrosomonas communis</name>
    <dbReference type="NCBI Taxonomy" id="44574"/>
    <lineage>
        <taxon>Bacteria</taxon>
        <taxon>Pseudomonadati</taxon>
        <taxon>Pseudomonadota</taxon>
        <taxon>Betaproteobacteria</taxon>
        <taxon>Nitrosomonadales</taxon>
        <taxon>Nitrosomonadaceae</taxon>
        <taxon>Nitrosomonas</taxon>
    </lineage>
</organism>
<evidence type="ECO:0000313" key="2">
    <source>
        <dbReference type="EMBL" id="TYP78470.1"/>
    </source>
</evidence>
<dbReference type="GO" id="GO:0016301">
    <property type="term" value="F:kinase activity"/>
    <property type="evidence" value="ECO:0007669"/>
    <property type="project" value="UniProtKB-KW"/>
</dbReference>